<protein>
    <recommendedName>
        <fullName evidence="3 7">folate gamma-glutamyl hydrolase</fullName>
        <ecNumber evidence="3 7">3.4.19.9</ecNumber>
    </recommendedName>
</protein>
<keyword evidence="5" id="KW-0732">Signal</keyword>
<keyword evidence="4" id="KW-0964">Secreted</keyword>
<organism evidence="8 9">
    <name type="scientific">Porites lobata</name>
    <dbReference type="NCBI Taxonomy" id="104759"/>
    <lineage>
        <taxon>Eukaryota</taxon>
        <taxon>Metazoa</taxon>
        <taxon>Cnidaria</taxon>
        <taxon>Anthozoa</taxon>
        <taxon>Hexacorallia</taxon>
        <taxon>Scleractinia</taxon>
        <taxon>Fungiina</taxon>
        <taxon>Poritidae</taxon>
        <taxon>Porites</taxon>
    </lineage>
</organism>
<comment type="subcellular location">
    <subcellularLocation>
        <location evidence="1">Secreted</location>
        <location evidence="1">Extracellular space</location>
    </subcellularLocation>
</comment>
<keyword evidence="6 7" id="KW-0378">Hydrolase</keyword>
<feature type="active site" evidence="7">
    <location>
        <position position="217"/>
    </location>
</feature>
<dbReference type="EC" id="3.4.19.9" evidence="3 7"/>
<evidence type="ECO:0000256" key="1">
    <source>
        <dbReference type="ARBA" id="ARBA00004239"/>
    </source>
</evidence>
<comment type="caution">
    <text evidence="8">The sequence shown here is derived from an EMBL/GenBank/DDBJ whole genome shotgun (WGS) entry which is preliminary data.</text>
</comment>
<reference evidence="8 9" key="1">
    <citation type="submission" date="2022-05" db="EMBL/GenBank/DDBJ databases">
        <authorList>
            <consortium name="Genoscope - CEA"/>
            <person name="William W."/>
        </authorList>
    </citation>
    <scope>NUCLEOTIDE SEQUENCE [LARGE SCALE GENOMIC DNA]</scope>
</reference>
<dbReference type="InterPro" id="IPR011697">
    <property type="entry name" value="Peptidase_C26"/>
</dbReference>
<evidence type="ECO:0000256" key="4">
    <source>
        <dbReference type="ARBA" id="ARBA00022525"/>
    </source>
</evidence>
<dbReference type="PROSITE" id="PS51273">
    <property type="entry name" value="GATASE_TYPE_1"/>
    <property type="match status" value="1"/>
</dbReference>
<dbReference type="Pfam" id="PF07722">
    <property type="entry name" value="Peptidase_C26"/>
    <property type="match status" value="1"/>
</dbReference>
<dbReference type="PROSITE" id="PS51275">
    <property type="entry name" value="PEPTIDASE_C26_GGH"/>
    <property type="match status" value="1"/>
</dbReference>
<dbReference type="EMBL" id="CALNXK010000058">
    <property type="protein sequence ID" value="CAH3136692.1"/>
    <property type="molecule type" value="Genomic_DNA"/>
</dbReference>
<dbReference type="SUPFAM" id="SSF52317">
    <property type="entry name" value="Class I glutamine amidotransferase-like"/>
    <property type="match status" value="1"/>
</dbReference>
<evidence type="ECO:0000256" key="2">
    <source>
        <dbReference type="ARBA" id="ARBA00011083"/>
    </source>
</evidence>
<evidence type="ECO:0000256" key="7">
    <source>
        <dbReference type="PROSITE-ProRule" id="PRU00607"/>
    </source>
</evidence>
<name>A0ABN8P842_9CNID</name>
<feature type="non-terminal residue" evidence="8">
    <location>
        <position position="1"/>
    </location>
</feature>
<evidence type="ECO:0000313" key="9">
    <source>
        <dbReference type="Proteomes" id="UP001159405"/>
    </source>
</evidence>
<keyword evidence="9" id="KW-1185">Reference proteome</keyword>
<dbReference type="PANTHER" id="PTHR11315:SF0">
    <property type="entry name" value="FOLATE GAMMA-GLUTAMYL HYDROLASE"/>
    <property type="match status" value="1"/>
</dbReference>
<sequence length="290" mass="33466">GVLTQETDRNVTIFGRQYVAASYVKFIESAGGRMVPIFINASDEEVEKLFNNINGAIFPGGHRLLHRTNYTRVGKKIFDLAIKAFDKGDVFPIWAECLGLELVSILVGKGNMQLGQLDTKLFSPVDAANISLPLIFPKDYSSATMWEDAPPHIVNYLRGNAVSYNNHKKAVTPKIFHKNKYLKDFFRVVATSKDRNGVEFITNMEGKRYPVFLFHWHPAKAQFEWRRDLDIKHTFDNILVGQYFANFFMRQARRSSHHFSNINDERAALIYNYQTTYVEDYLPVIQAYFF</sequence>
<dbReference type="InterPro" id="IPR029062">
    <property type="entry name" value="Class_I_gatase-like"/>
</dbReference>
<feature type="active site" description="Nucleophile" evidence="7">
    <location>
        <position position="97"/>
    </location>
</feature>
<proteinExistence type="inferred from homology"/>
<dbReference type="Proteomes" id="UP001159405">
    <property type="component" value="Unassembled WGS sequence"/>
</dbReference>
<dbReference type="PANTHER" id="PTHR11315">
    <property type="entry name" value="PROTEASE FAMILY C26 GAMMA-GLUTAMYL HYDROLASE"/>
    <property type="match status" value="1"/>
</dbReference>
<evidence type="ECO:0000313" key="8">
    <source>
        <dbReference type="EMBL" id="CAH3136692.1"/>
    </source>
</evidence>
<evidence type="ECO:0000256" key="5">
    <source>
        <dbReference type="ARBA" id="ARBA00022729"/>
    </source>
</evidence>
<dbReference type="Gene3D" id="3.40.50.880">
    <property type="match status" value="1"/>
</dbReference>
<dbReference type="InterPro" id="IPR015527">
    <property type="entry name" value="Pept_C26_g-glut_hydrolase"/>
</dbReference>
<gene>
    <name evidence="8" type="ORF">PLOB_00038588</name>
</gene>
<comment type="similarity">
    <text evidence="2">Belongs to the peptidase C26 family.</text>
</comment>
<comment type="catalytic activity">
    <reaction evidence="7">
        <text>(6S)-5,6,7,8-tetrahydrofolyl-(gamma-L-Glu)(n) + (n-1) H2O = (6S)-5,6,7,8-tetrahydrofolate + (n-1) L-glutamate</text>
        <dbReference type="Rhea" id="RHEA:56784"/>
        <dbReference type="Rhea" id="RHEA-COMP:14738"/>
        <dbReference type="ChEBI" id="CHEBI:15377"/>
        <dbReference type="ChEBI" id="CHEBI:29985"/>
        <dbReference type="ChEBI" id="CHEBI:57453"/>
        <dbReference type="ChEBI" id="CHEBI:141005"/>
        <dbReference type="EC" id="3.4.19.9"/>
    </reaction>
</comment>
<accession>A0ABN8P842</accession>
<evidence type="ECO:0000256" key="6">
    <source>
        <dbReference type="ARBA" id="ARBA00022801"/>
    </source>
</evidence>
<evidence type="ECO:0000256" key="3">
    <source>
        <dbReference type="ARBA" id="ARBA00012886"/>
    </source>
</evidence>